<accession>A0A183MDC1</accession>
<gene>
    <name evidence="1" type="ORF">SMRZ_LOCUS14046</name>
</gene>
<proteinExistence type="predicted"/>
<keyword evidence="2" id="KW-1185">Reference proteome</keyword>
<sequence length="104" mass="11723">MSQYFTLHFSKPAFLQLKNIWNSKQISTNIKVRIFNTNVKAVLLYGAETSRTTTTVIKKVQVFINSCLYSTSIGRIPSATAFSGREQISFQLKRKLGKDDGNGE</sequence>
<dbReference type="Proteomes" id="UP000277204">
    <property type="component" value="Unassembled WGS sequence"/>
</dbReference>
<evidence type="ECO:0000313" key="2">
    <source>
        <dbReference type="Proteomes" id="UP000277204"/>
    </source>
</evidence>
<dbReference type="AlphaFoldDB" id="A0A183MDC1"/>
<evidence type="ECO:0000313" key="1">
    <source>
        <dbReference type="EMBL" id="VDP10009.1"/>
    </source>
</evidence>
<organism evidence="1 2">
    <name type="scientific">Schistosoma margrebowiei</name>
    <dbReference type="NCBI Taxonomy" id="48269"/>
    <lineage>
        <taxon>Eukaryota</taxon>
        <taxon>Metazoa</taxon>
        <taxon>Spiralia</taxon>
        <taxon>Lophotrochozoa</taxon>
        <taxon>Platyhelminthes</taxon>
        <taxon>Trematoda</taxon>
        <taxon>Digenea</taxon>
        <taxon>Strigeidida</taxon>
        <taxon>Schistosomatoidea</taxon>
        <taxon>Schistosomatidae</taxon>
        <taxon>Schistosoma</taxon>
    </lineage>
</organism>
<name>A0A183MDC1_9TREM</name>
<dbReference type="InterPro" id="IPR045609">
    <property type="entry name" value="DUF6451"/>
</dbReference>
<dbReference type="Pfam" id="PF20049">
    <property type="entry name" value="DUF6451"/>
    <property type="match status" value="1"/>
</dbReference>
<protein>
    <submittedName>
        <fullName evidence="1">Uncharacterized protein</fullName>
    </submittedName>
</protein>
<reference evidence="1 2" key="1">
    <citation type="submission" date="2018-11" db="EMBL/GenBank/DDBJ databases">
        <authorList>
            <consortium name="Pathogen Informatics"/>
        </authorList>
    </citation>
    <scope>NUCLEOTIDE SEQUENCE [LARGE SCALE GENOMIC DNA]</scope>
    <source>
        <strain evidence="1 2">Zambia</strain>
    </source>
</reference>
<dbReference type="EMBL" id="UZAI01012358">
    <property type="protein sequence ID" value="VDP10009.1"/>
    <property type="molecule type" value="Genomic_DNA"/>
</dbReference>